<keyword evidence="2" id="KW-1185">Reference proteome</keyword>
<accession>A0ABQ9HWB1</accession>
<dbReference type="Proteomes" id="UP001159363">
    <property type="component" value="Chromosome 3"/>
</dbReference>
<protein>
    <submittedName>
        <fullName evidence="1">Uncharacterized protein</fullName>
    </submittedName>
</protein>
<evidence type="ECO:0000313" key="2">
    <source>
        <dbReference type="Proteomes" id="UP001159363"/>
    </source>
</evidence>
<comment type="caution">
    <text evidence="1">The sequence shown here is derived from an EMBL/GenBank/DDBJ whole genome shotgun (WGS) entry which is preliminary data.</text>
</comment>
<name>A0ABQ9HWB1_9NEOP</name>
<reference evidence="1 2" key="1">
    <citation type="submission" date="2023-02" db="EMBL/GenBank/DDBJ databases">
        <title>LHISI_Scaffold_Assembly.</title>
        <authorList>
            <person name="Stuart O.P."/>
            <person name="Cleave R."/>
            <person name="Magrath M.J.L."/>
            <person name="Mikheyev A.S."/>
        </authorList>
    </citation>
    <scope>NUCLEOTIDE SEQUENCE [LARGE SCALE GENOMIC DNA]</scope>
    <source>
        <strain evidence="1">Daus_M_001</strain>
        <tissue evidence="1">Leg muscle</tissue>
    </source>
</reference>
<gene>
    <name evidence="1" type="ORF">PR048_007859</name>
</gene>
<proteinExistence type="predicted"/>
<sequence length="528" mass="59216">MSYGNSGTCSLVPISVRSHIPSCSCYGLKNPSPPEARSVNWGGGVVGNHNSPLFRLGHYRFLPRPVHPSPFGRKVLDVRAVYTLPSLKGEGRGVVAERLVCLPPILANRAARVTSGSSHLGIAPDDAAGRRVFFFWDPRFPRPCISVLLHSHFISPHRLSRPLQSHDGNTARFARCSNEELEERVSVARITTWTVLTLDARLPSPLKCEQPIGRLKSYPLRWRPFFRHSADQALGSTVWLTSENEDREGMRQVGLPGLLALAGSLPDFRMWESCRTMPLVAGVFFFFFFFRGSPFSPHPLLHSVAAPFSSRFTHVGSQGPDVQCCLNLYTPLLYKQERSPTIIKYAIILPFFPIAIAERDVRAKADRRERANAGVPRGHCTINTISYDYLLHKLRILRVRRLFMKVMPIILLDNASVFSRKKIKLQIGDPIWLYGKLVGTRAVARILFRVVFFIATPIKTEGPRVLPWENLDFKLKLSSSIVPNVFLLTHPVHSPGDQPHSSSLHTRSSYSRISLQSSLAAQNRPTVV</sequence>
<evidence type="ECO:0000313" key="1">
    <source>
        <dbReference type="EMBL" id="KAJ8888369.1"/>
    </source>
</evidence>
<organism evidence="1 2">
    <name type="scientific">Dryococelus australis</name>
    <dbReference type="NCBI Taxonomy" id="614101"/>
    <lineage>
        <taxon>Eukaryota</taxon>
        <taxon>Metazoa</taxon>
        <taxon>Ecdysozoa</taxon>
        <taxon>Arthropoda</taxon>
        <taxon>Hexapoda</taxon>
        <taxon>Insecta</taxon>
        <taxon>Pterygota</taxon>
        <taxon>Neoptera</taxon>
        <taxon>Polyneoptera</taxon>
        <taxon>Phasmatodea</taxon>
        <taxon>Verophasmatodea</taxon>
        <taxon>Anareolatae</taxon>
        <taxon>Phasmatidae</taxon>
        <taxon>Eurycanthinae</taxon>
        <taxon>Dryococelus</taxon>
    </lineage>
</organism>
<dbReference type="EMBL" id="JARBHB010000003">
    <property type="protein sequence ID" value="KAJ8888369.1"/>
    <property type="molecule type" value="Genomic_DNA"/>
</dbReference>